<gene>
    <name evidence="10" type="ORF">BFP71_00065</name>
</gene>
<protein>
    <recommendedName>
        <fullName evidence="9">HTH luxR-type domain-containing protein</fullName>
    </recommendedName>
</protein>
<feature type="signal peptide" evidence="8">
    <location>
        <begin position="1"/>
        <end position="19"/>
    </location>
</feature>
<keyword evidence="11" id="KW-1185">Reference proteome</keyword>
<keyword evidence="7" id="KW-0812">Transmembrane</keyword>
<dbReference type="RefSeq" id="WP_069833421.1">
    <property type="nucleotide sequence ID" value="NZ_MDGQ01000002.1"/>
</dbReference>
<evidence type="ECO:0000256" key="2">
    <source>
        <dbReference type="ARBA" id="ARBA00022490"/>
    </source>
</evidence>
<dbReference type="PANTHER" id="PTHR46630">
    <property type="entry name" value="TETRATRICOPEPTIDE REPEAT PROTEIN 29"/>
    <property type="match status" value="1"/>
</dbReference>
<dbReference type="SMART" id="SM00421">
    <property type="entry name" value="HTH_LUXR"/>
    <property type="match status" value="1"/>
</dbReference>
<proteinExistence type="inferred from homology"/>
<feature type="coiled-coil region" evidence="6">
    <location>
        <begin position="416"/>
        <end position="471"/>
    </location>
</feature>
<evidence type="ECO:0000256" key="1">
    <source>
        <dbReference type="ARBA" id="ARBA00004496"/>
    </source>
</evidence>
<keyword evidence="8" id="KW-0732">Signal</keyword>
<keyword evidence="2" id="KW-0963">Cytoplasm</keyword>
<evidence type="ECO:0000256" key="8">
    <source>
        <dbReference type="SAM" id="SignalP"/>
    </source>
</evidence>
<keyword evidence="6" id="KW-0175">Coiled coil</keyword>
<dbReference type="PANTHER" id="PTHR46630:SF1">
    <property type="entry name" value="TETRATRICOPEPTIDE REPEAT PROTEIN 29"/>
    <property type="match status" value="1"/>
</dbReference>
<accession>A0A1E5T7W8</accession>
<dbReference type="SUPFAM" id="SSF48452">
    <property type="entry name" value="TPR-like"/>
    <property type="match status" value="2"/>
</dbReference>
<dbReference type="PROSITE" id="PS00622">
    <property type="entry name" value="HTH_LUXR_1"/>
    <property type="match status" value="1"/>
</dbReference>
<dbReference type="AlphaFoldDB" id="A0A1E5T7W8"/>
<evidence type="ECO:0000313" key="11">
    <source>
        <dbReference type="Proteomes" id="UP000095552"/>
    </source>
</evidence>
<evidence type="ECO:0000313" key="10">
    <source>
        <dbReference type="EMBL" id="OEK07438.1"/>
    </source>
</evidence>
<dbReference type="Gene3D" id="1.10.10.10">
    <property type="entry name" value="Winged helix-like DNA-binding domain superfamily/Winged helix DNA-binding domain"/>
    <property type="match status" value="1"/>
</dbReference>
<comment type="similarity">
    <text evidence="5">Belongs to the Rap family.</text>
</comment>
<dbReference type="GO" id="GO:0005737">
    <property type="term" value="C:cytoplasm"/>
    <property type="evidence" value="ECO:0007669"/>
    <property type="project" value="UniProtKB-SubCell"/>
</dbReference>
<dbReference type="OrthoDB" id="1523128at2"/>
<feature type="transmembrane region" description="Helical" evidence="7">
    <location>
        <begin position="396"/>
        <end position="414"/>
    </location>
</feature>
<sequence>MKGCLTVFLFLFVFINSQAQINVDSLELVIEKRPGTSRVVFLNETATKLFNQDPLLSEKYANRALSLAKRLDYKEGQVEALTVLGALCNIRFQLSEGRELLSQALALAEEISYDKGISSANYSLGSNYMKSGFYELAIECFIKGLEDAKKKKDFSREMQNLLDLGIAKTVIGEFDTAEKYFKEGIDRIKSKNSSSKPIHFMGSLGNLEMARGNYGLAENYWLEALNYIKQSKAERLLINCWIQLGTIYSKLSSEKLAIQYLDSAQVLSSELGLVSERLNIMRSKARVYLDYGNIDNGIKVLDSAIALKSGYREDPRFKMGLYSLKADFNERIGNYQEAFNAYKIFTNIKDSLLFTQNYEKIAEVNAKYEFDQLKSEAEAEAQLNEINQLRINQRNLVILVLCILFMVSILIFLWNKKRLENRLLLTQKEQEILERESALKNHEIKDQGKRILDYKEKLEQAEQQAVKEGQEDKLVDFLRTSSMHAVDWVAFRIAFDEKFPSFFNALEEHVLTVNEERLCSLIKLGLVTREIAELLAISPNSVIKAKSRLNKKMKLTNKQHLDTYLKEVDLAIK</sequence>
<dbReference type="InterPro" id="IPR019734">
    <property type="entry name" value="TPR_rpt"/>
</dbReference>
<evidence type="ECO:0000256" key="4">
    <source>
        <dbReference type="ARBA" id="ARBA00022803"/>
    </source>
</evidence>
<reference evidence="10 11" key="1">
    <citation type="submission" date="2016-08" db="EMBL/GenBank/DDBJ databases">
        <title>Draft genome of Fabibacter sp. strain SK-8.</title>
        <authorList>
            <person name="Wong S.-K."/>
            <person name="Hamasaki K."/>
            <person name="Yoshizawa S."/>
        </authorList>
    </citation>
    <scope>NUCLEOTIDE SEQUENCE [LARGE SCALE GENOMIC DNA]</scope>
    <source>
        <strain evidence="10 11">SK-8</strain>
    </source>
</reference>
<keyword evidence="7" id="KW-1133">Transmembrane helix</keyword>
<dbReference type="InterPro" id="IPR036388">
    <property type="entry name" value="WH-like_DNA-bd_sf"/>
</dbReference>
<dbReference type="GO" id="GO:0003677">
    <property type="term" value="F:DNA binding"/>
    <property type="evidence" value="ECO:0007669"/>
    <property type="project" value="InterPro"/>
</dbReference>
<dbReference type="InterPro" id="IPR011990">
    <property type="entry name" value="TPR-like_helical_dom_sf"/>
</dbReference>
<evidence type="ECO:0000259" key="9">
    <source>
        <dbReference type="PROSITE" id="PS00622"/>
    </source>
</evidence>
<dbReference type="Proteomes" id="UP000095552">
    <property type="component" value="Unassembled WGS sequence"/>
</dbReference>
<comment type="subcellular location">
    <subcellularLocation>
        <location evidence="1">Cytoplasm</location>
    </subcellularLocation>
</comment>
<keyword evidence="4" id="KW-0802">TPR repeat</keyword>
<dbReference type="InterPro" id="IPR016032">
    <property type="entry name" value="Sig_transdc_resp-reg_C-effctor"/>
</dbReference>
<evidence type="ECO:0000256" key="5">
    <source>
        <dbReference type="ARBA" id="ARBA00038253"/>
    </source>
</evidence>
<keyword evidence="7" id="KW-0472">Membrane</keyword>
<dbReference type="InterPro" id="IPR051476">
    <property type="entry name" value="Bac_ResReg_Asp_Phosphatase"/>
</dbReference>
<name>A0A1E5T7W8_9BACT</name>
<dbReference type="InterPro" id="IPR000792">
    <property type="entry name" value="Tscrpt_reg_LuxR_C"/>
</dbReference>
<dbReference type="Gene3D" id="1.25.40.10">
    <property type="entry name" value="Tetratricopeptide repeat domain"/>
    <property type="match status" value="2"/>
</dbReference>
<dbReference type="Pfam" id="PF13181">
    <property type="entry name" value="TPR_8"/>
    <property type="match status" value="1"/>
</dbReference>
<dbReference type="STRING" id="1563681.BFP71_00065"/>
<comment type="caution">
    <text evidence="10">The sequence shown here is derived from an EMBL/GenBank/DDBJ whole genome shotgun (WGS) entry which is preliminary data.</text>
</comment>
<feature type="domain" description="HTH luxR-type" evidence="9">
    <location>
        <begin position="525"/>
        <end position="552"/>
    </location>
</feature>
<evidence type="ECO:0000256" key="6">
    <source>
        <dbReference type="SAM" id="Coils"/>
    </source>
</evidence>
<dbReference type="SUPFAM" id="SSF46894">
    <property type="entry name" value="C-terminal effector domain of the bipartite response regulators"/>
    <property type="match status" value="1"/>
</dbReference>
<dbReference type="SMART" id="SM00028">
    <property type="entry name" value="TPR"/>
    <property type="match status" value="6"/>
</dbReference>
<keyword evidence="3" id="KW-0677">Repeat</keyword>
<organism evidence="10 11">
    <name type="scientific">Roseivirga misakiensis</name>
    <dbReference type="NCBI Taxonomy" id="1563681"/>
    <lineage>
        <taxon>Bacteria</taxon>
        <taxon>Pseudomonadati</taxon>
        <taxon>Bacteroidota</taxon>
        <taxon>Cytophagia</taxon>
        <taxon>Cytophagales</taxon>
        <taxon>Roseivirgaceae</taxon>
        <taxon>Roseivirga</taxon>
    </lineage>
</organism>
<evidence type="ECO:0000256" key="7">
    <source>
        <dbReference type="SAM" id="Phobius"/>
    </source>
</evidence>
<evidence type="ECO:0000256" key="3">
    <source>
        <dbReference type="ARBA" id="ARBA00022737"/>
    </source>
</evidence>
<dbReference type="EMBL" id="MDGQ01000002">
    <property type="protein sequence ID" value="OEK07438.1"/>
    <property type="molecule type" value="Genomic_DNA"/>
</dbReference>
<dbReference type="GO" id="GO:0006355">
    <property type="term" value="P:regulation of DNA-templated transcription"/>
    <property type="evidence" value="ECO:0007669"/>
    <property type="project" value="InterPro"/>
</dbReference>
<feature type="chain" id="PRO_5009186115" description="HTH luxR-type domain-containing protein" evidence="8">
    <location>
        <begin position="20"/>
        <end position="573"/>
    </location>
</feature>